<feature type="chain" id="PRO_5016390435" evidence="1">
    <location>
        <begin position="18"/>
        <end position="494"/>
    </location>
</feature>
<reference evidence="4 5" key="1">
    <citation type="submission" date="2016-12" db="EMBL/GenBank/DDBJ databases">
        <title>The genomes of Aspergillus section Nigri reveals drivers in fungal speciation.</title>
        <authorList>
            <consortium name="DOE Joint Genome Institute"/>
            <person name="Vesth T.C."/>
            <person name="Nybo J."/>
            <person name="Theobald S."/>
            <person name="Brandl J."/>
            <person name="Frisvad J.C."/>
            <person name="Nielsen K.F."/>
            <person name="Lyhne E.K."/>
            <person name="Kogle M.E."/>
            <person name="Kuo A."/>
            <person name="Riley R."/>
            <person name="Clum A."/>
            <person name="Nolan M."/>
            <person name="Lipzen A."/>
            <person name="Salamov A."/>
            <person name="Henrissat B."/>
            <person name="Wiebenga A."/>
            <person name="De Vries R.P."/>
            <person name="Grigoriev I.V."/>
            <person name="Mortensen U.H."/>
            <person name="Andersen M.R."/>
            <person name="Baker S.E."/>
        </authorList>
    </citation>
    <scope>NUCLEOTIDE SEQUENCE [LARGE SCALE GENOMIC DNA]</scope>
    <source>
        <strain evidence="4 5">CBS 115572</strain>
    </source>
</reference>
<dbReference type="Pfam" id="PF07632">
    <property type="entry name" value="Sde182_NH-like"/>
    <property type="match status" value="1"/>
</dbReference>
<dbReference type="InterPro" id="IPR048527">
    <property type="entry name" value="Sde182_C"/>
</dbReference>
<dbReference type="AlphaFoldDB" id="A0A317V4W8"/>
<sequence>MKAFLCLPLFSAGLTLALPHSKANRSLLSYPTKPRVFILSDIANEPDDSESLVRYLVYSNQFQNEGIVATTSTWLRDEVRPGLMLDTIEAYAKVVDNLNNHAPKDAPFPSADYLRGIVSHGLPVYGMKALLNNNTYSPGTELLINSITNTSSDQPLWVLGWAGTNVLAQALLNISLTHSASAAAALRANLRVYAISDQDDTGPWIRHNWPDIHYVSSVHGFDQYAGATWPGISGETGYDFDKGGPDTSLVSHEWLKKNIRIGTLGAKYPDFEYIMEGDSPTLLYVIQNGLGDREHPRYGSWGGRYSAVCDNCDWDNHYSDAEDQVIGLNNQTFKSNKATIWRWREAYQNDFAARMQWTLSASETNETWNHNPVVIVNGTGGLDPVPVNVSVGERVAFDAGETYDPDGDSLSFHWFQYLEPSTDNASAKGNVGELNITSTSEGRMVSVAIPSTENTCDEDGCQLLHLILQVKDTGSPPLTTYRRMLIQVSNTTAL</sequence>
<dbReference type="Gene3D" id="3.90.245.10">
    <property type="entry name" value="Ribonucleoside hydrolase-like"/>
    <property type="match status" value="1"/>
</dbReference>
<dbReference type="OrthoDB" id="3592035at2759"/>
<name>A0A317V4W8_9EURO</name>
<dbReference type="GO" id="GO:0016799">
    <property type="term" value="F:hydrolase activity, hydrolyzing N-glycosyl compounds"/>
    <property type="evidence" value="ECO:0007669"/>
    <property type="project" value="InterPro"/>
</dbReference>
<keyword evidence="1" id="KW-0732">Signal</keyword>
<dbReference type="GeneID" id="37110871"/>
<proteinExistence type="predicted"/>
<dbReference type="STRING" id="1450535.A0A317V4W8"/>
<dbReference type="Gene3D" id="2.60.40.10">
    <property type="entry name" value="Immunoglobulins"/>
    <property type="match status" value="1"/>
</dbReference>
<feature type="domain" description="Cellulose-binding Sde182 C-terminal" evidence="3">
    <location>
        <begin position="395"/>
        <end position="488"/>
    </location>
</feature>
<evidence type="ECO:0000313" key="5">
    <source>
        <dbReference type="Proteomes" id="UP000246702"/>
    </source>
</evidence>
<dbReference type="EMBL" id="MSFK01000048">
    <property type="protein sequence ID" value="PWY67240.1"/>
    <property type="molecule type" value="Genomic_DNA"/>
</dbReference>
<comment type="caution">
    <text evidence="4">The sequence shown here is derived from an EMBL/GenBank/DDBJ whole genome shotgun (WGS) entry which is preliminary data.</text>
</comment>
<gene>
    <name evidence="4" type="ORF">BO94DRAFT_479023</name>
</gene>
<protein>
    <submittedName>
        <fullName evidence="4">DUF1593-domain-containing protein</fullName>
    </submittedName>
</protein>
<feature type="domain" description="Cellulose-binding Sde182 nucleoside hydrolase-like" evidence="2">
    <location>
        <begin position="35"/>
        <end position="305"/>
    </location>
</feature>
<dbReference type="Proteomes" id="UP000246702">
    <property type="component" value="Unassembled WGS sequence"/>
</dbReference>
<accession>A0A317V4W8</accession>
<dbReference type="RefSeq" id="XP_025461884.1">
    <property type="nucleotide sequence ID" value="XM_025608728.1"/>
</dbReference>
<evidence type="ECO:0000313" key="4">
    <source>
        <dbReference type="EMBL" id="PWY67240.1"/>
    </source>
</evidence>
<dbReference type="InterPro" id="IPR013783">
    <property type="entry name" value="Ig-like_fold"/>
</dbReference>
<feature type="signal peptide" evidence="1">
    <location>
        <begin position="1"/>
        <end position="17"/>
    </location>
</feature>
<evidence type="ECO:0000256" key="1">
    <source>
        <dbReference type="SAM" id="SignalP"/>
    </source>
</evidence>
<evidence type="ECO:0000259" key="2">
    <source>
        <dbReference type="Pfam" id="PF07632"/>
    </source>
</evidence>
<organism evidence="4 5">
    <name type="scientific">Aspergillus sclerotioniger CBS 115572</name>
    <dbReference type="NCBI Taxonomy" id="1450535"/>
    <lineage>
        <taxon>Eukaryota</taxon>
        <taxon>Fungi</taxon>
        <taxon>Dikarya</taxon>
        <taxon>Ascomycota</taxon>
        <taxon>Pezizomycotina</taxon>
        <taxon>Eurotiomycetes</taxon>
        <taxon>Eurotiomycetidae</taxon>
        <taxon>Eurotiales</taxon>
        <taxon>Aspergillaceae</taxon>
        <taxon>Aspergillus</taxon>
        <taxon>Aspergillus subgen. Circumdati</taxon>
    </lineage>
</organism>
<dbReference type="InterPro" id="IPR036452">
    <property type="entry name" value="Ribo_hydro-like"/>
</dbReference>
<dbReference type="Pfam" id="PF21027">
    <property type="entry name" value="Sde0182_C"/>
    <property type="match status" value="1"/>
</dbReference>
<keyword evidence="5" id="KW-1185">Reference proteome</keyword>
<dbReference type="InterPro" id="IPR011483">
    <property type="entry name" value="Sde182_NH-like"/>
</dbReference>
<evidence type="ECO:0000259" key="3">
    <source>
        <dbReference type="Pfam" id="PF21027"/>
    </source>
</evidence>